<evidence type="ECO:0000259" key="2">
    <source>
        <dbReference type="Pfam" id="PF15477"/>
    </source>
</evidence>
<dbReference type="Pfam" id="PF15477">
    <property type="entry name" value="SMAP"/>
    <property type="match status" value="1"/>
</dbReference>
<proteinExistence type="predicted"/>
<name>A0ABD1ZBR1_9MARC</name>
<feature type="compositionally biased region" description="Basic and acidic residues" evidence="1">
    <location>
        <begin position="193"/>
        <end position="288"/>
    </location>
</feature>
<evidence type="ECO:0000313" key="4">
    <source>
        <dbReference type="Proteomes" id="UP001605036"/>
    </source>
</evidence>
<feature type="compositionally biased region" description="Low complexity" evidence="1">
    <location>
        <begin position="579"/>
        <end position="591"/>
    </location>
</feature>
<organism evidence="3 4">
    <name type="scientific">Riccia fluitans</name>
    <dbReference type="NCBI Taxonomy" id="41844"/>
    <lineage>
        <taxon>Eukaryota</taxon>
        <taxon>Viridiplantae</taxon>
        <taxon>Streptophyta</taxon>
        <taxon>Embryophyta</taxon>
        <taxon>Marchantiophyta</taxon>
        <taxon>Marchantiopsida</taxon>
        <taxon>Marchantiidae</taxon>
        <taxon>Marchantiales</taxon>
        <taxon>Ricciaceae</taxon>
        <taxon>Riccia</taxon>
    </lineage>
</organism>
<sequence length="786" mass="88359">MEAGVAVAGSRPSFRKPSHDTSQRNYRRRSLSSSSRSTSSSPSPTRAPAAGGSKRNRSGSPSSPPKDGSKMNSVQAKKGKTVHKDDDSDGGSSRGRRDQRAGTSDRVARSSSHDRFEKSDPHDSRRSSAAQWDRSNQMQATNSSRDSYGEMRRSGDFDHSSRRGHSPDRGHRDRERRRDSERESGRSTKSKVGNREGHSEKEAVREGRMEREKNRDRDFSDRDRSRSRPGGRDSYFDKEPDVEAKSGRGRDNKRERENGRSKSRHGDKDGERDRDRVREKERGRDRYHGNNGGRDTGSPRDLEVEGKSSVRERERDRGKDRHGHISSGRDVNMENESGDERDGCRSRRKDTGREREKTRTDGKTGRDATVHTDKDKDIEKSRDRGRGRENESYRSRNDNKPQERLREPGVEDILQDRRTKAKEENREGSRLKDKIAHQDRTRYKEKDELTELRKVKDELVESGHHDLHKVKEERSPPLDGLKMNPRDDEQRTGSRIIKDEIGSPHNPPQSDSRQEKERAGGKAESSSDVGLDNGGGGSTLRDEEQYSERQLDFGARDKDTDALSSDPEKGKVKKERQPSVKQSDVDGSSKSSSKDGEPMKDRSFDKRESERVTEVKNTPAPANGTDKRTLESKASKGSKWGPEPTGPSVQGTVSEEVMNDLSAAKLAALKAAELVNKNLGVPGFMSADQKKKLLWGGKKSTAEQEQTIAAGSNRWDTVHFSDPDRQEKFHKLMGVKADSTAEGNREGETDAGLFTEKRQLELQLDLEKQFAAGLRRRDGRTVGLGL</sequence>
<keyword evidence="4" id="KW-1185">Reference proteome</keyword>
<feature type="compositionally biased region" description="Polar residues" evidence="1">
    <location>
        <begin position="127"/>
        <end position="146"/>
    </location>
</feature>
<feature type="region of interest" description="Disordered" evidence="1">
    <location>
        <begin position="1"/>
        <end position="651"/>
    </location>
</feature>
<evidence type="ECO:0000256" key="1">
    <source>
        <dbReference type="SAM" id="MobiDB-lite"/>
    </source>
</evidence>
<gene>
    <name evidence="3" type="ORF">R1flu_012839</name>
</gene>
<feature type="compositionally biased region" description="Low complexity" evidence="1">
    <location>
        <begin position="31"/>
        <end position="61"/>
    </location>
</feature>
<evidence type="ECO:0000313" key="3">
    <source>
        <dbReference type="EMBL" id="KAL2645252.1"/>
    </source>
</evidence>
<feature type="compositionally biased region" description="Basic and acidic residues" evidence="1">
    <location>
        <begin position="106"/>
        <end position="126"/>
    </location>
</feature>
<reference evidence="3 4" key="1">
    <citation type="submission" date="2024-09" db="EMBL/GenBank/DDBJ databases">
        <title>Chromosome-scale assembly of Riccia fluitans.</title>
        <authorList>
            <person name="Paukszto L."/>
            <person name="Sawicki J."/>
            <person name="Karawczyk K."/>
            <person name="Piernik-Szablinska J."/>
            <person name="Szczecinska M."/>
            <person name="Mazdziarz M."/>
        </authorList>
    </citation>
    <scope>NUCLEOTIDE SEQUENCE [LARGE SCALE GENOMIC DNA]</scope>
    <source>
        <strain evidence="3">Rf_01</strain>
        <tissue evidence="3">Aerial parts of the thallus</tissue>
    </source>
</reference>
<feature type="compositionally biased region" description="Basic and acidic residues" evidence="1">
    <location>
        <begin position="540"/>
        <end position="578"/>
    </location>
</feature>
<feature type="compositionally biased region" description="Basic and acidic residues" evidence="1">
    <location>
        <begin position="147"/>
        <end position="186"/>
    </location>
</feature>
<dbReference type="EMBL" id="JBHFFA010000002">
    <property type="protein sequence ID" value="KAL2645252.1"/>
    <property type="molecule type" value="Genomic_DNA"/>
</dbReference>
<protein>
    <recommendedName>
        <fullName evidence="2">Small acidic protein-like domain-containing protein</fullName>
    </recommendedName>
</protein>
<dbReference type="Proteomes" id="UP001605036">
    <property type="component" value="Unassembled WGS sequence"/>
</dbReference>
<accession>A0ABD1ZBR1</accession>
<feature type="region of interest" description="Disordered" evidence="1">
    <location>
        <begin position="735"/>
        <end position="754"/>
    </location>
</feature>
<feature type="compositionally biased region" description="Basic and acidic residues" evidence="1">
    <location>
        <begin position="297"/>
        <end position="319"/>
    </location>
</feature>
<dbReference type="PANTHER" id="PTHR22426">
    <property type="entry name" value="ARGININE_SERINE-RICH COILED-COIL PROTEIN 2"/>
    <property type="match status" value="1"/>
</dbReference>
<feature type="compositionally biased region" description="Basic and acidic residues" evidence="1">
    <location>
        <begin position="484"/>
        <end position="502"/>
    </location>
</feature>
<comment type="caution">
    <text evidence="3">The sequence shown here is derived from an EMBL/GenBank/DDBJ whole genome shotgun (WGS) entry which is preliminary data.</text>
</comment>
<feature type="domain" description="Small acidic protein-like" evidence="2">
    <location>
        <begin position="715"/>
        <end position="785"/>
    </location>
</feature>
<dbReference type="AlphaFoldDB" id="A0ABD1ZBR1"/>
<feature type="compositionally biased region" description="Basic and acidic residues" evidence="1">
    <location>
        <begin position="625"/>
        <end position="634"/>
    </location>
</feature>
<dbReference type="InterPro" id="IPR028124">
    <property type="entry name" value="SMAP_dom"/>
</dbReference>
<dbReference type="PANTHER" id="PTHR22426:SF2">
    <property type="entry name" value="ARGININE_SERINE-RICH COILED-COIL PROTEIN 2"/>
    <property type="match status" value="1"/>
</dbReference>
<feature type="compositionally biased region" description="Basic and acidic residues" evidence="1">
    <location>
        <begin position="512"/>
        <end position="521"/>
    </location>
</feature>
<feature type="compositionally biased region" description="Basic and acidic residues" evidence="1">
    <location>
        <begin position="338"/>
        <end position="476"/>
    </location>
</feature>
<feature type="compositionally biased region" description="Basic and acidic residues" evidence="1">
    <location>
        <begin position="592"/>
        <end position="614"/>
    </location>
</feature>